<name>A0ABV3XNW2_9RHOB</name>
<dbReference type="Proteomes" id="UP001560019">
    <property type="component" value="Unassembled WGS sequence"/>
</dbReference>
<feature type="transmembrane region" description="Helical" evidence="1">
    <location>
        <begin position="110"/>
        <end position="130"/>
    </location>
</feature>
<comment type="caution">
    <text evidence="2">The sequence shown here is derived from an EMBL/GenBank/DDBJ whole genome shotgun (WGS) entry which is preliminary data.</text>
</comment>
<organism evidence="2 3">
    <name type="scientific">Rhodovulum iodosum</name>
    <dbReference type="NCBI Taxonomy" id="68291"/>
    <lineage>
        <taxon>Bacteria</taxon>
        <taxon>Pseudomonadati</taxon>
        <taxon>Pseudomonadota</taxon>
        <taxon>Alphaproteobacteria</taxon>
        <taxon>Rhodobacterales</taxon>
        <taxon>Paracoccaceae</taxon>
        <taxon>Rhodovulum</taxon>
    </lineage>
</organism>
<keyword evidence="1" id="KW-0812">Transmembrane</keyword>
<feature type="transmembrane region" description="Helical" evidence="1">
    <location>
        <begin position="43"/>
        <end position="62"/>
    </location>
</feature>
<sequence length="147" mass="15247">MHPKLHAAAGGLALGLIALFWLATLWAETLGGAAAIAPVKRNILFGLALLVPAVALAGAGGFRLARTRRGPTVERKARRMRLIAGNGLLILVPSAIFLDQRAAAGQIDAAFYAVQLLELAVGAVNITLLARNMRDGLALRRPVGAGG</sequence>
<keyword evidence="1" id="KW-1133">Transmembrane helix</keyword>
<gene>
    <name evidence="2" type="ORF">Ga0609869_000345</name>
</gene>
<keyword evidence="1" id="KW-0472">Membrane</keyword>
<dbReference type="RefSeq" id="WP_125403491.1">
    <property type="nucleotide sequence ID" value="NZ_JBEHHI010000001.1"/>
</dbReference>
<evidence type="ECO:0000313" key="2">
    <source>
        <dbReference type="EMBL" id="MEX5726992.1"/>
    </source>
</evidence>
<evidence type="ECO:0008006" key="4">
    <source>
        <dbReference type="Google" id="ProtNLM"/>
    </source>
</evidence>
<evidence type="ECO:0000256" key="1">
    <source>
        <dbReference type="SAM" id="Phobius"/>
    </source>
</evidence>
<dbReference type="EMBL" id="JBEHHI010000001">
    <property type="protein sequence ID" value="MEX5726992.1"/>
    <property type="molecule type" value="Genomic_DNA"/>
</dbReference>
<reference evidence="2 3" key="1">
    <citation type="submission" date="2024-06" db="EMBL/GenBank/DDBJ databases">
        <title>Genome of Rhodovulum iodosum, a marine photoferrotroph.</title>
        <authorList>
            <person name="Bianchini G."/>
            <person name="Nikeleit V."/>
            <person name="Kappler A."/>
            <person name="Bryce C."/>
            <person name="Sanchez-Baracaldo P."/>
        </authorList>
    </citation>
    <scope>NUCLEOTIDE SEQUENCE [LARGE SCALE GENOMIC DNA]</scope>
    <source>
        <strain evidence="2 3">UT/N1</strain>
    </source>
</reference>
<keyword evidence="3" id="KW-1185">Reference proteome</keyword>
<evidence type="ECO:0000313" key="3">
    <source>
        <dbReference type="Proteomes" id="UP001560019"/>
    </source>
</evidence>
<proteinExistence type="predicted"/>
<accession>A0ABV3XNW2</accession>
<feature type="transmembrane region" description="Helical" evidence="1">
    <location>
        <begin position="82"/>
        <end position="98"/>
    </location>
</feature>
<protein>
    <recommendedName>
        <fullName evidence="4">Transmembrane protein</fullName>
    </recommendedName>
</protein>